<dbReference type="PANTHER" id="PTHR30563">
    <property type="entry name" value="DNA RECOMBINATION PROTEIN RMUC"/>
    <property type="match status" value="1"/>
</dbReference>
<dbReference type="EMBL" id="BAABLF010000005">
    <property type="protein sequence ID" value="GAA5187330.1"/>
    <property type="molecule type" value="Genomic_DNA"/>
</dbReference>
<comment type="function">
    <text evidence="1">Involved in DNA recombination.</text>
</comment>
<gene>
    <name evidence="7" type="ORF">GCM10025772_04730</name>
</gene>
<proteinExistence type="inferred from homology"/>
<comment type="similarity">
    <text evidence="2">Belongs to the RmuC family.</text>
</comment>
<evidence type="ECO:0000256" key="5">
    <source>
        <dbReference type="SAM" id="Coils"/>
    </source>
</evidence>
<keyword evidence="3 5" id="KW-0175">Coiled coil</keyword>
<evidence type="ECO:0008006" key="9">
    <source>
        <dbReference type="Google" id="ProtNLM"/>
    </source>
</evidence>
<evidence type="ECO:0000256" key="2">
    <source>
        <dbReference type="ARBA" id="ARBA00009840"/>
    </source>
</evidence>
<accession>A0ABP9RUZ1</accession>
<feature type="coiled-coil region" evidence="5">
    <location>
        <begin position="68"/>
        <end position="109"/>
    </location>
</feature>
<keyword evidence="8" id="KW-1185">Reference proteome</keyword>
<dbReference type="InterPro" id="IPR003798">
    <property type="entry name" value="DNA_recombination_RmuC"/>
</dbReference>
<evidence type="ECO:0000256" key="4">
    <source>
        <dbReference type="ARBA" id="ARBA00023172"/>
    </source>
</evidence>
<protein>
    <recommendedName>
        <fullName evidence="9">DNA recombination protein RmuC</fullName>
    </recommendedName>
</protein>
<comment type="caution">
    <text evidence="7">The sequence shown here is derived from an EMBL/GenBank/DDBJ whole genome shotgun (WGS) entry which is preliminary data.</text>
</comment>
<evidence type="ECO:0000256" key="1">
    <source>
        <dbReference type="ARBA" id="ARBA00003416"/>
    </source>
</evidence>
<evidence type="ECO:0000256" key="3">
    <source>
        <dbReference type="ARBA" id="ARBA00023054"/>
    </source>
</evidence>
<keyword evidence="6" id="KW-0812">Transmembrane</keyword>
<dbReference type="Proteomes" id="UP001501600">
    <property type="component" value="Unassembled WGS sequence"/>
</dbReference>
<organism evidence="7 8">
    <name type="scientific">Ferrimonas gelatinilytica</name>
    <dbReference type="NCBI Taxonomy" id="1255257"/>
    <lineage>
        <taxon>Bacteria</taxon>
        <taxon>Pseudomonadati</taxon>
        <taxon>Pseudomonadota</taxon>
        <taxon>Gammaproteobacteria</taxon>
        <taxon>Alteromonadales</taxon>
        <taxon>Ferrimonadaceae</taxon>
        <taxon>Ferrimonas</taxon>
    </lineage>
</organism>
<name>A0ABP9RUZ1_9GAMM</name>
<evidence type="ECO:0000313" key="7">
    <source>
        <dbReference type="EMBL" id="GAA5187330.1"/>
    </source>
</evidence>
<dbReference type="PANTHER" id="PTHR30563:SF0">
    <property type="entry name" value="DNA RECOMBINATION PROTEIN RMUC"/>
    <property type="match status" value="1"/>
</dbReference>
<dbReference type="RefSeq" id="WP_345315444.1">
    <property type="nucleotide sequence ID" value="NZ_BAABLF010000005.1"/>
</dbReference>
<keyword evidence="6" id="KW-0472">Membrane</keyword>
<evidence type="ECO:0000256" key="6">
    <source>
        <dbReference type="SAM" id="Phobius"/>
    </source>
</evidence>
<feature type="transmembrane region" description="Helical" evidence="6">
    <location>
        <begin position="6"/>
        <end position="24"/>
    </location>
</feature>
<keyword evidence="4" id="KW-0233">DNA recombination</keyword>
<keyword evidence="6" id="KW-1133">Transmembrane helix</keyword>
<sequence length="429" mass="48720">MLTPFWIAVLGAATVSFVCLVLILRLNQLHRRLETTVTAERWQREHNDTLNTELAIRAQELNRLHGALGQLRSQEQLLRQQLNEQKASEQRLQAQFENLANRIFEQKQQSFLQQSQKDMDAVLSPIRMQMEQFRQQVQQSHTEEVKQRSALAQQLLDLKALNLKMSEDAVNLTRALKGDNKAQGNWGEVVLTRLLEQSGLSQGREYEIQTSLTQASGKRYQPDVIVRLPDGKDVIIDAKVSLRAFERYFNSEDPKLQQQALAEHVASVRGHIRGLGQKAYHKLEGVRSLDYVLLFIPVEPAFLTAVDQDPSLINEALDHNILLVSPTNLLVALRTIQNLWRFEHQSQNAQKIALQAGRLYDKLIGFAADLQKVGRALETAQNSYDSAMGKFSEGRGNLLRQGEQMRQLGIESSKQADATLIKKAMETEE</sequence>
<reference evidence="8" key="1">
    <citation type="journal article" date="2019" name="Int. J. Syst. Evol. Microbiol.">
        <title>The Global Catalogue of Microorganisms (GCM) 10K type strain sequencing project: providing services to taxonomists for standard genome sequencing and annotation.</title>
        <authorList>
            <consortium name="The Broad Institute Genomics Platform"/>
            <consortium name="The Broad Institute Genome Sequencing Center for Infectious Disease"/>
            <person name="Wu L."/>
            <person name="Ma J."/>
        </authorList>
    </citation>
    <scope>NUCLEOTIDE SEQUENCE [LARGE SCALE GENOMIC DNA]</scope>
    <source>
        <strain evidence="8">JCM 18720</strain>
    </source>
</reference>
<dbReference type="Pfam" id="PF02646">
    <property type="entry name" value="RmuC"/>
    <property type="match status" value="1"/>
</dbReference>
<evidence type="ECO:0000313" key="8">
    <source>
        <dbReference type="Proteomes" id="UP001501600"/>
    </source>
</evidence>